<dbReference type="Proteomes" id="UP000026923">
    <property type="component" value="Unassembled WGS sequence"/>
</dbReference>
<sequence length="49" mass="5654">MAVVKIRWWLRLYLAGVVAASRITGLGPDWQKVSQWIRRGTVIRFKAAQ</sequence>
<comment type="caution">
    <text evidence="1">The sequence shown here is derived from an EMBL/GenBank/DDBJ whole genome shotgun (WGS) entry which is preliminary data.</text>
</comment>
<proteinExistence type="predicted"/>
<evidence type="ECO:0000313" key="2">
    <source>
        <dbReference type="Proteomes" id="UP000026923"/>
    </source>
</evidence>
<reference evidence="1 2" key="1">
    <citation type="journal article" date="2013" name="Genome Announc.">
        <title>Draft Genome of the Nitrogen-Fixing Bacterium Pseudomonas stutzeri Strain KOS6 Isolated from Industrial Hydrocarbon Sludge.</title>
        <authorList>
            <person name="Grigoryeva T.V."/>
            <person name="Laikov A.V."/>
            <person name="Naumova R.P."/>
            <person name="Manolov A.I."/>
            <person name="Larin A.K."/>
            <person name="Karpova I.Y."/>
            <person name="Semashko T.A."/>
            <person name="Alexeev D.G."/>
            <person name="Kostryukova E.S."/>
            <person name="Muller R."/>
            <person name="Govorun V.M."/>
        </authorList>
    </citation>
    <scope>NUCLEOTIDE SEQUENCE [LARGE SCALE GENOMIC DNA]</scope>
    <source>
        <strain evidence="1 2">KOS6</strain>
    </source>
</reference>
<dbReference type="AlphaFoldDB" id="A0A061JLT1"/>
<protein>
    <submittedName>
        <fullName evidence="1">Uncharacterized protein</fullName>
    </submittedName>
</protein>
<dbReference type="HOGENOM" id="CLU_208230_0_0_6"/>
<accession>A0A061JLT1</accession>
<evidence type="ECO:0000313" key="1">
    <source>
        <dbReference type="EMBL" id="EWC39558.1"/>
    </source>
</evidence>
<name>A0A061JLT1_STUST</name>
<organism evidence="1 2">
    <name type="scientific">Stutzerimonas stutzeri KOS6</name>
    <dbReference type="NCBI Taxonomy" id="1218352"/>
    <lineage>
        <taxon>Bacteria</taxon>
        <taxon>Pseudomonadati</taxon>
        <taxon>Pseudomonadota</taxon>
        <taxon>Gammaproteobacteria</taxon>
        <taxon>Pseudomonadales</taxon>
        <taxon>Pseudomonadaceae</taxon>
        <taxon>Stutzerimonas</taxon>
    </lineage>
</organism>
<dbReference type="EMBL" id="AMCZ02000035">
    <property type="protein sequence ID" value="EWC39558.1"/>
    <property type="molecule type" value="Genomic_DNA"/>
</dbReference>
<gene>
    <name evidence="1" type="ORF">B597_019400</name>
</gene>